<evidence type="ECO:0000256" key="1">
    <source>
        <dbReference type="RuleBase" id="RU365099"/>
    </source>
</evidence>
<sequence length="182" mass="19972">MLSRTVFRAARPCCRFYSSSTTGTGTAPPMLLKIRKDLKTAMQDKDKNKLNVLRALLSQSLNASKTNSPIVTDMQMLALVRKNAAASKQAAAGFVEAGRQDLADKEAEQMRVMEEYIGEVKTVGEEEIRRVVGGVVEGLRAEAGGKKVQMGEVLKKVFSKEMLGERNVERADVARIVKELLA</sequence>
<comment type="similarity">
    <text evidence="1">Belongs to the AIM41 family.</text>
</comment>
<keyword evidence="1" id="KW-0496">Mitochondrion</keyword>
<dbReference type="InterPro" id="IPR003789">
    <property type="entry name" value="Asn/Gln_tRNA_amidoTrase-B-like"/>
</dbReference>
<evidence type="ECO:0000313" key="2">
    <source>
        <dbReference type="EMBL" id="OAF61450.1"/>
    </source>
</evidence>
<accession>A0A177AI32</accession>
<dbReference type="EMBL" id="KV441389">
    <property type="protein sequence ID" value="OAF61450.1"/>
    <property type="molecule type" value="Genomic_DNA"/>
</dbReference>
<reference evidence="2" key="1">
    <citation type="submission" date="2016-03" db="EMBL/GenBank/DDBJ databases">
        <title>Updated assembly of Pseudogymnoascus destructans, the fungus causing white-nose syndrome of bats.</title>
        <authorList>
            <person name="Palmer J.M."/>
            <person name="Drees K.P."/>
            <person name="Foster J.T."/>
            <person name="Lindner D.L."/>
        </authorList>
    </citation>
    <scope>NUCLEOTIDE SEQUENCE [LARGE SCALE GENOMIC DNA]</scope>
    <source>
        <strain evidence="2">20631-21</strain>
    </source>
</reference>
<dbReference type="Pfam" id="PF09424">
    <property type="entry name" value="YqeY"/>
    <property type="match status" value="1"/>
</dbReference>
<gene>
    <name evidence="1" type="primary">AIM41</name>
    <name evidence="2" type="ORF">VC83_01879</name>
</gene>
<comment type="subcellular location">
    <subcellularLocation>
        <location evidence="1">Mitochondrion</location>
    </subcellularLocation>
</comment>
<dbReference type="OrthoDB" id="538640at2759"/>
<protein>
    <recommendedName>
        <fullName evidence="1">Altered inheritance of mitochondria protein 41</fullName>
    </recommendedName>
</protein>
<dbReference type="AlphaFoldDB" id="A0A177AI32"/>
<dbReference type="InterPro" id="IPR019004">
    <property type="entry name" value="YqeY/Aim41"/>
</dbReference>
<dbReference type="GO" id="GO:0016884">
    <property type="term" value="F:carbon-nitrogen ligase activity, with glutamine as amido-N-donor"/>
    <property type="evidence" value="ECO:0007669"/>
    <property type="project" value="UniProtKB-UniRule"/>
</dbReference>
<dbReference type="PANTHER" id="PTHR28055">
    <property type="entry name" value="ALTERED INHERITANCE OF MITOCHONDRIA PROTEIN 41, MITOCHONDRIAL"/>
    <property type="match status" value="1"/>
</dbReference>
<organism evidence="2">
    <name type="scientific">Pseudogymnoascus destructans</name>
    <dbReference type="NCBI Taxonomy" id="655981"/>
    <lineage>
        <taxon>Eukaryota</taxon>
        <taxon>Fungi</taxon>
        <taxon>Dikarya</taxon>
        <taxon>Ascomycota</taxon>
        <taxon>Pezizomycotina</taxon>
        <taxon>Leotiomycetes</taxon>
        <taxon>Thelebolales</taxon>
        <taxon>Thelebolaceae</taxon>
        <taxon>Pseudogymnoascus</taxon>
    </lineage>
</organism>
<dbReference type="Proteomes" id="UP000077154">
    <property type="component" value="Unassembled WGS sequence"/>
</dbReference>
<dbReference type="Gene3D" id="1.10.1510.10">
    <property type="entry name" value="Uncharacterised protein YqeY/AIM41 PF09424, N-terminal domain"/>
    <property type="match status" value="1"/>
</dbReference>
<dbReference type="GO" id="GO:0005739">
    <property type="term" value="C:mitochondrion"/>
    <property type="evidence" value="ECO:0007669"/>
    <property type="project" value="UniProtKB-SubCell"/>
</dbReference>
<dbReference type="SUPFAM" id="SSF89095">
    <property type="entry name" value="GatB/YqeY motif"/>
    <property type="match status" value="1"/>
</dbReference>
<dbReference type="VEuPathDB" id="FungiDB:GMDG_07450"/>
<dbReference type="eggNOG" id="ENOG502SDB7">
    <property type="taxonomic scope" value="Eukaryota"/>
</dbReference>
<dbReference type="InterPro" id="IPR042184">
    <property type="entry name" value="YqeY/Aim41_N"/>
</dbReference>
<proteinExistence type="inferred from homology"/>
<name>A0A177AI32_9PEZI</name>
<dbReference type="PANTHER" id="PTHR28055:SF1">
    <property type="entry name" value="ALTERED INHERITANCE OF MITOCHONDRIA PROTEIN 41, MITOCHONDRIAL"/>
    <property type="match status" value="1"/>
</dbReference>